<dbReference type="EMBL" id="MSFO01000006">
    <property type="protein sequence ID" value="PLB46933.1"/>
    <property type="molecule type" value="Genomic_DNA"/>
</dbReference>
<dbReference type="InterPro" id="IPR013737">
    <property type="entry name" value="Bac_rhamnosid_N"/>
</dbReference>
<dbReference type="InterPro" id="IPR035396">
    <property type="entry name" value="Bac_rhamnosid6H"/>
</dbReference>
<dbReference type="InterPro" id="IPR008928">
    <property type="entry name" value="6-hairpin_glycosidase_sf"/>
</dbReference>
<keyword evidence="9" id="KW-1185">Reference proteome</keyword>
<accession>A0A2I2G223</accession>
<dbReference type="STRING" id="1392250.A0A2I2G223"/>
<evidence type="ECO:0000256" key="1">
    <source>
        <dbReference type="ARBA" id="ARBA00001445"/>
    </source>
</evidence>
<dbReference type="InterPro" id="IPR008979">
    <property type="entry name" value="Galactose-bd-like_sf"/>
</dbReference>
<evidence type="ECO:0000259" key="7">
    <source>
        <dbReference type="Pfam" id="PF17390"/>
    </source>
</evidence>
<dbReference type="PIRSF" id="PIRSF010631">
    <property type="entry name" value="A-rhamnsds"/>
    <property type="match status" value="1"/>
</dbReference>
<dbReference type="Pfam" id="PF17390">
    <property type="entry name" value="Bac_rhamnosid_C"/>
    <property type="match status" value="1"/>
</dbReference>
<reference evidence="8 9" key="1">
    <citation type="submission" date="2016-12" db="EMBL/GenBank/DDBJ databases">
        <title>The genomes of Aspergillus section Nigri reveals drivers in fungal speciation.</title>
        <authorList>
            <consortium name="DOE Joint Genome Institute"/>
            <person name="Vesth T.C."/>
            <person name="Nybo J."/>
            <person name="Theobald S."/>
            <person name="Brandl J."/>
            <person name="Frisvad J.C."/>
            <person name="Nielsen K.F."/>
            <person name="Lyhne E.K."/>
            <person name="Kogle M.E."/>
            <person name="Kuo A."/>
            <person name="Riley R."/>
            <person name="Clum A."/>
            <person name="Nolan M."/>
            <person name="Lipzen A."/>
            <person name="Salamov A."/>
            <person name="Henrissat B."/>
            <person name="Wiebenga A."/>
            <person name="De Vries R.P."/>
            <person name="Grigoriev I.V."/>
            <person name="Mortensen U.H."/>
            <person name="Andersen M.R."/>
            <person name="Baker S.E."/>
        </authorList>
    </citation>
    <scope>NUCLEOTIDE SEQUENCE [LARGE SCALE GENOMIC DNA]</scope>
    <source>
        <strain evidence="8 9">IBT 23096</strain>
    </source>
</reference>
<dbReference type="SUPFAM" id="SSF49785">
    <property type="entry name" value="Galactose-binding domain-like"/>
    <property type="match status" value="1"/>
</dbReference>
<feature type="domain" description="Bacterial alpha-L-rhamnosidase N-terminal" evidence="5">
    <location>
        <begin position="146"/>
        <end position="313"/>
    </location>
</feature>
<dbReference type="Pfam" id="PF05592">
    <property type="entry name" value="Bac_rhamnosid"/>
    <property type="match status" value="1"/>
</dbReference>
<comment type="caution">
    <text evidence="8">The sequence shown here is derived from an EMBL/GenBank/DDBJ whole genome shotgun (WGS) entry which is preliminary data.</text>
</comment>
<dbReference type="OrthoDB" id="10036721at2759"/>
<dbReference type="InterPro" id="IPR035398">
    <property type="entry name" value="Bac_rhamnosid_C"/>
</dbReference>
<keyword evidence="3" id="KW-0378">Hydrolase</keyword>
<name>A0A2I2G223_9EURO</name>
<dbReference type="SUPFAM" id="SSF48208">
    <property type="entry name" value="Six-hairpin glycosidases"/>
    <property type="match status" value="1"/>
</dbReference>
<dbReference type="EC" id="3.2.1.40" evidence="2"/>
<dbReference type="Gene3D" id="2.60.40.10">
    <property type="entry name" value="Immunoglobulins"/>
    <property type="match status" value="1"/>
</dbReference>
<dbReference type="Pfam" id="PF25788">
    <property type="entry name" value="Ig_Rha78A_N"/>
    <property type="match status" value="1"/>
</dbReference>
<evidence type="ECO:0000256" key="2">
    <source>
        <dbReference type="ARBA" id="ARBA00012652"/>
    </source>
</evidence>
<dbReference type="InterPro" id="IPR013783">
    <property type="entry name" value="Ig-like_fold"/>
</dbReference>
<comment type="catalytic activity">
    <reaction evidence="1">
        <text>Hydrolysis of terminal non-reducing alpha-L-rhamnose residues in alpha-L-rhamnosides.</text>
        <dbReference type="EC" id="3.2.1.40"/>
    </reaction>
</comment>
<dbReference type="GO" id="GO:0030596">
    <property type="term" value="F:alpha-L-rhamnosidase activity"/>
    <property type="evidence" value="ECO:0007669"/>
    <property type="project" value="UniProtKB-EC"/>
</dbReference>
<feature type="domain" description="Alpha-L-rhamnosidase C-terminal" evidence="7">
    <location>
        <begin position="777"/>
        <end position="857"/>
    </location>
</feature>
<evidence type="ECO:0000259" key="5">
    <source>
        <dbReference type="Pfam" id="PF08531"/>
    </source>
</evidence>
<dbReference type="AlphaFoldDB" id="A0A2I2G223"/>
<dbReference type="Gene3D" id="1.50.10.10">
    <property type="match status" value="1"/>
</dbReference>
<dbReference type="Gene3D" id="2.60.420.10">
    <property type="entry name" value="Maltose phosphorylase, domain 3"/>
    <property type="match status" value="1"/>
</dbReference>
<protein>
    <recommendedName>
        <fullName evidence="2">alpha-L-rhamnosidase</fullName>
        <ecNumber evidence="2">3.2.1.40</ecNumber>
    </recommendedName>
</protein>
<dbReference type="GO" id="GO:0005975">
    <property type="term" value="P:carbohydrate metabolic process"/>
    <property type="evidence" value="ECO:0007669"/>
    <property type="project" value="InterPro"/>
</dbReference>
<dbReference type="Pfam" id="PF08531">
    <property type="entry name" value="Bac_rhamnosid_N"/>
    <property type="match status" value="1"/>
</dbReference>
<sequence>MALSISQISFEHHRTALGIAESTPRISWRFQGNVTDWEQSAYDLEIKRKGGEPDIFHVDSSDSVLVPWPSSPLKSGEEATVRVRSSGQDSQPNTAWSGSFTVEPGLLSPEDWQDAAAIVSDRPTEVNQTHRPILFRKEFKLDDSYDSARLYITALGLYEAQINGKRVGDHVLAPGWQAYASRHEYNTYDVTEHLRQGANTIGVTVGEGWYAGRLGFSGGQRNIYGDTLGVLCLLVVTKPDGTKEYIRSDRTWKSGTGPVITSEIYDGEKYDARLERSGWSNPGFNGTGWHGVHEVSFDKEKLASPDAPPVRRVDEHKLVNVFKSASGKTVLDFGQNLVGWLRVRVKGPSGQTIKFVHTEVMEDGEVATRPLRVAKATDHLTLSGKGVQEWEPSFTFHGFRYVEVEGWPNDTPLDEDSVTAIVVHTDMERTGHFECSNPLINKLHQNIVWGMRGNFLSIPTDCPQRDERLGWTGDIHAFARTANFLYDSAGFLRGWLKDVHSEQKNNSDIVPFVVPNILGAATPTSIWGDSIVTVPWDLYQAFGDKVMLGEQYQAAKDWIDKGISRNDVGLWNRSTFQFADWLDPKAPADSAGDATTDKFLVSDAYLLHSTELLANISSVLSFADNATTYSDQHTKLTKEFQKAWISSGGKMENETQTGLALPLFFELFSSPEHYDSALERLVNIIQKNDFKVGTGFAGTHLLGHALSKYGASDTFYQMLLQKETPSWLYQVVMNATTTWERWDSMLPNGTVNPGEMTSFNHYAVGSVASWIHSTIGGLNPAEPGYKKINIEPVPGGGLRRASTQLQTPYGMASTKWWLEDRPGQNCNGTDFHLVAQVPPNTRATVVLPGSKGKKKESLEVGSGTHRYRVQCLQVN</sequence>
<dbReference type="InterPro" id="IPR012341">
    <property type="entry name" value="6hp_glycosidase-like_sf"/>
</dbReference>
<dbReference type="GeneID" id="36561200"/>
<feature type="domain" description="Alpha-L-rhamnosidase six-hairpin glycosidase" evidence="6">
    <location>
        <begin position="428"/>
        <end position="775"/>
    </location>
</feature>
<evidence type="ECO:0000259" key="4">
    <source>
        <dbReference type="Pfam" id="PF05592"/>
    </source>
</evidence>
<dbReference type="Proteomes" id="UP000234275">
    <property type="component" value="Unassembled WGS sequence"/>
</dbReference>
<evidence type="ECO:0000259" key="6">
    <source>
        <dbReference type="Pfam" id="PF17389"/>
    </source>
</evidence>
<dbReference type="PANTHER" id="PTHR33307">
    <property type="entry name" value="ALPHA-RHAMNOSIDASE (EUROFUNG)"/>
    <property type="match status" value="1"/>
</dbReference>
<dbReference type="UniPathway" id="UPA00280"/>
<dbReference type="VEuPathDB" id="FungiDB:P170DRAFT_477790"/>
<dbReference type="Gene3D" id="2.60.120.260">
    <property type="entry name" value="Galactose-binding domain-like"/>
    <property type="match status" value="2"/>
</dbReference>
<feature type="domain" description="Alpha-L-rhamnosidase concanavalin-like" evidence="4">
    <location>
        <begin position="324"/>
        <end position="424"/>
    </location>
</feature>
<dbReference type="Pfam" id="PF17389">
    <property type="entry name" value="Bac_rhamnosid6H"/>
    <property type="match status" value="1"/>
</dbReference>
<dbReference type="InterPro" id="IPR016007">
    <property type="entry name" value="Alpha_rhamnosid"/>
</dbReference>
<dbReference type="InterPro" id="IPR008902">
    <property type="entry name" value="Rhamnosid_concanavalin"/>
</dbReference>
<proteinExistence type="predicted"/>
<evidence type="ECO:0000256" key="3">
    <source>
        <dbReference type="ARBA" id="ARBA00022801"/>
    </source>
</evidence>
<gene>
    <name evidence="8" type="ORF">P170DRAFT_477790</name>
</gene>
<evidence type="ECO:0000313" key="8">
    <source>
        <dbReference type="EMBL" id="PLB46933.1"/>
    </source>
</evidence>
<dbReference type="RefSeq" id="XP_024702235.1">
    <property type="nucleotide sequence ID" value="XM_024853502.1"/>
</dbReference>
<dbReference type="PANTHER" id="PTHR33307:SF6">
    <property type="entry name" value="ALPHA-RHAMNOSIDASE (EUROFUNG)-RELATED"/>
    <property type="match status" value="1"/>
</dbReference>
<evidence type="ECO:0000313" key="9">
    <source>
        <dbReference type="Proteomes" id="UP000234275"/>
    </source>
</evidence>
<organism evidence="8 9">
    <name type="scientific">Aspergillus steynii IBT 23096</name>
    <dbReference type="NCBI Taxonomy" id="1392250"/>
    <lineage>
        <taxon>Eukaryota</taxon>
        <taxon>Fungi</taxon>
        <taxon>Dikarya</taxon>
        <taxon>Ascomycota</taxon>
        <taxon>Pezizomycotina</taxon>
        <taxon>Eurotiomycetes</taxon>
        <taxon>Eurotiomycetidae</taxon>
        <taxon>Eurotiales</taxon>
        <taxon>Aspergillaceae</taxon>
        <taxon>Aspergillus</taxon>
        <taxon>Aspergillus subgen. Circumdati</taxon>
    </lineage>
</organism>